<dbReference type="Proteomes" id="UP000298111">
    <property type="component" value="Unassembled WGS sequence"/>
</dbReference>
<protein>
    <submittedName>
        <fullName evidence="3">Uncharacterized protein</fullName>
    </submittedName>
</protein>
<feature type="non-terminal residue" evidence="3">
    <location>
        <position position="264"/>
    </location>
</feature>
<proteinExistence type="predicted"/>
<reference evidence="3 4" key="1">
    <citation type="submission" date="2018-10" db="EMBL/GenBank/DDBJ databases">
        <title>Isolation of pseudouridimycin from Streptomyces albus DSM 40763.</title>
        <authorList>
            <person name="Rosenqvist P."/>
            <person name="Metsae-Ketelae M."/>
            <person name="Virta P."/>
        </authorList>
    </citation>
    <scope>NUCLEOTIDE SEQUENCE [LARGE SCALE GENOMIC DNA]</scope>
    <source>
        <strain evidence="3 4">DSM 40763</strain>
    </source>
</reference>
<keyword evidence="1" id="KW-0175">Coiled coil</keyword>
<evidence type="ECO:0000256" key="2">
    <source>
        <dbReference type="SAM" id="MobiDB-lite"/>
    </source>
</evidence>
<evidence type="ECO:0000313" key="4">
    <source>
        <dbReference type="Proteomes" id="UP000298111"/>
    </source>
</evidence>
<evidence type="ECO:0000313" key="3">
    <source>
        <dbReference type="EMBL" id="TGG86677.1"/>
    </source>
</evidence>
<feature type="coiled-coil region" evidence="1">
    <location>
        <begin position="47"/>
        <end position="102"/>
    </location>
</feature>
<sequence>MPQDNLTPAEVRLTQYGEHTKTWSTATHGSGAEKALYEIACALRDTLEETRDQRNAARLKVTGLEARVSELEAERHSTNESVDDAAKALRANRDRIAELEQQAQVEATLRPHREMVANSNLHYIGKLELRIRRARTLHLNHPDRDRCQHDGEAWPCPTVAALEAAVGEAVYPCGCPKRFGRHAEGCPTEGDRAAEVATGDTLPAWLYQRFMPDGEGWDRLDSGQREYWEHQARAVRRAVERDGFKEPSQAAPKCRCDESGADQY</sequence>
<evidence type="ECO:0000256" key="1">
    <source>
        <dbReference type="SAM" id="Coils"/>
    </source>
</evidence>
<feature type="region of interest" description="Disordered" evidence="2">
    <location>
        <begin position="241"/>
        <end position="264"/>
    </location>
</feature>
<name>A0A8H1QXE0_9ACTN</name>
<comment type="caution">
    <text evidence="3">The sequence shown here is derived from an EMBL/GenBank/DDBJ whole genome shotgun (WGS) entry which is preliminary data.</text>
</comment>
<accession>A0A8H1QXE0</accession>
<gene>
    <name evidence="3" type="ORF">D8771_05605</name>
</gene>
<dbReference type="AlphaFoldDB" id="A0A8H1QXE0"/>
<organism evidence="3 4">
    <name type="scientific">Streptomyces albus</name>
    <dbReference type="NCBI Taxonomy" id="1888"/>
    <lineage>
        <taxon>Bacteria</taxon>
        <taxon>Bacillati</taxon>
        <taxon>Actinomycetota</taxon>
        <taxon>Actinomycetes</taxon>
        <taxon>Kitasatosporales</taxon>
        <taxon>Streptomycetaceae</taxon>
        <taxon>Streptomyces</taxon>
    </lineage>
</organism>
<dbReference type="EMBL" id="RCIY01000039">
    <property type="protein sequence ID" value="TGG86677.1"/>
    <property type="molecule type" value="Genomic_DNA"/>
</dbReference>